<feature type="transmembrane region" description="Helical" evidence="2">
    <location>
        <begin position="461"/>
        <end position="479"/>
    </location>
</feature>
<comment type="caution">
    <text evidence="3">The sequence shown here is derived from an EMBL/GenBank/DDBJ whole genome shotgun (WGS) entry which is preliminary data.</text>
</comment>
<feature type="transmembrane region" description="Helical" evidence="2">
    <location>
        <begin position="314"/>
        <end position="338"/>
    </location>
</feature>
<feature type="transmembrane region" description="Helical" evidence="2">
    <location>
        <begin position="114"/>
        <end position="139"/>
    </location>
</feature>
<protein>
    <recommendedName>
        <fullName evidence="5">Integral membrane protein</fullName>
    </recommendedName>
</protein>
<feature type="transmembrane region" description="Helical" evidence="2">
    <location>
        <begin position="485"/>
        <end position="503"/>
    </location>
</feature>
<organism evidence="3 4">
    <name type="scientific">Leifsonia stereocauli</name>
    <dbReference type="NCBI Taxonomy" id="3134136"/>
    <lineage>
        <taxon>Bacteria</taxon>
        <taxon>Bacillati</taxon>
        <taxon>Actinomycetota</taxon>
        <taxon>Actinomycetes</taxon>
        <taxon>Micrococcales</taxon>
        <taxon>Microbacteriaceae</taxon>
        <taxon>Leifsonia</taxon>
    </lineage>
</organism>
<accession>A0ABU9W846</accession>
<evidence type="ECO:0000256" key="1">
    <source>
        <dbReference type="SAM" id="Coils"/>
    </source>
</evidence>
<feature type="transmembrane region" description="Helical" evidence="2">
    <location>
        <begin position="345"/>
        <end position="364"/>
    </location>
</feature>
<keyword evidence="2" id="KW-0472">Membrane</keyword>
<dbReference type="EMBL" id="JBCLVG010000003">
    <property type="protein sequence ID" value="MEN1948181.1"/>
    <property type="molecule type" value="Genomic_DNA"/>
</dbReference>
<keyword evidence="4" id="KW-1185">Reference proteome</keyword>
<name>A0ABU9W846_9MICO</name>
<keyword evidence="2" id="KW-0812">Transmembrane</keyword>
<reference evidence="3 4" key="1">
    <citation type="submission" date="2024-03" db="EMBL/GenBank/DDBJ databases">
        <title>YIM 134122 draft genome.</title>
        <authorList>
            <person name="Zuo S."/>
            <person name="Xiong L."/>
        </authorList>
    </citation>
    <scope>NUCLEOTIDE SEQUENCE [LARGE SCALE GENOMIC DNA]</scope>
    <source>
        <strain evidence="3 4">YIM 134122</strain>
    </source>
</reference>
<evidence type="ECO:0008006" key="5">
    <source>
        <dbReference type="Google" id="ProtNLM"/>
    </source>
</evidence>
<gene>
    <name evidence="3" type="ORF">WJX64_16610</name>
</gene>
<feature type="coiled-coil region" evidence="1">
    <location>
        <begin position="6"/>
        <end position="87"/>
    </location>
</feature>
<evidence type="ECO:0000313" key="3">
    <source>
        <dbReference type="EMBL" id="MEN1948181.1"/>
    </source>
</evidence>
<evidence type="ECO:0000256" key="2">
    <source>
        <dbReference type="SAM" id="Phobius"/>
    </source>
</evidence>
<feature type="transmembrane region" description="Helical" evidence="2">
    <location>
        <begin position="396"/>
        <end position="418"/>
    </location>
</feature>
<proteinExistence type="predicted"/>
<dbReference type="RefSeq" id="WP_342116259.1">
    <property type="nucleotide sequence ID" value="NZ_JBCAUN010000003.1"/>
</dbReference>
<evidence type="ECO:0000313" key="4">
    <source>
        <dbReference type="Proteomes" id="UP001425155"/>
    </source>
</evidence>
<dbReference type="Proteomes" id="UP001425155">
    <property type="component" value="Unassembled WGS sequence"/>
</dbReference>
<keyword evidence="2" id="KW-1133">Transmembrane helix</keyword>
<sequence>MARLSNAELQRQLELLAAENAELRLKQGEAGGALNVESEELRRQQEETASAIALEAEEQRREQAAAAAALAAENAALRAELEAARSAAETVPITPLDDVIVPPAGKRRPHTSRWWAVLSAFLIVIGLILAPTAVIASWAKNQLSSTETFVATFAPLADDPAVQALVTDQVVLAINEQIDVQGLTDSLFDGVEELGLAPKASAALDLLRAPAAAGIQSLIQTSVTRFVESDAFSAIWTQALTVTHNQVLATLNGDENAAIGIDAQGQIGVQLAPIIEEVKRVLVNQGIGFAAQIPTIDKTIVIAQSDQAVLAQSLYGVAVGVGTWLPWVAIAFLIAGVLVARRRIVALLGASIGLALVMILLAAGLGVGRIVTVANLAPAIMSASAAGVIYDQVLTFISATITAVTVLAVTVAVVGWLASSYRPAVKLRLLFLGWVAWVRAAGAKRGVTTGRFGEWLYRQRVVVRVAIAVIAAAVVLFVRPLSPALIIWTAVIAIVLLGISELLQRPVVTVPDEADEDTPIVVA</sequence>
<keyword evidence="1" id="KW-0175">Coiled coil</keyword>